<dbReference type="SUPFAM" id="SSF109854">
    <property type="entry name" value="DinB/YfiT-like putative metalloenzymes"/>
    <property type="match status" value="1"/>
</dbReference>
<accession>A0A346Y0F1</accession>
<sequence length="186" mass="19340">MSDPQALYARTAEFAQRVLADIDPARLDDPSPCDGWDVRDAVNHLIGGQHYFAACARGRGLEPQTGGPPDFTAGDMVEAHQQAARACADAFTDAVMTSALQTARGEIPGGVLFQIAAMENVLHAWDAGRGAGLSPEVPEDIAEAILGVVGAIAANARGDGDFADPVEVGEDASMTDRILALSGRTP</sequence>
<feature type="domain" description="Mycothiol-dependent maleylpyruvate isomerase metal-binding" evidence="1">
    <location>
        <begin position="12"/>
        <end position="127"/>
    </location>
</feature>
<dbReference type="InterPro" id="IPR017520">
    <property type="entry name" value="CHP03086"/>
</dbReference>
<organism evidence="2 3">
    <name type="scientific">Euzebya pacifica</name>
    <dbReference type="NCBI Taxonomy" id="1608957"/>
    <lineage>
        <taxon>Bacteria</taxon>
        <taxon>Bacillati</taxon>
        <taxon>Actinomycetota</taxon>
        <taxon>Nitriliruptoria</taxon>
        <taxon>Euzebyales</taxon>
    </lineage>
</organism>
<dbReference type="InterPro" id="IPR034660">
    <property type="entry name" value="DinB/YfiT-like"/>
</dbReference>
<dbReference type="InterPro" id="IPR024344">
    <property type="entry name" value="MDMPI_metal-binding"/>
</dbReference>
<dbReference type="Pfam" id="PF11716">
    <property type="entry name" value="MDMPI_N"/>
    <property type="match status" value="1"/>
</dbReference>
<dbReference type="GO" id="GO:0046872">
    <property type="term" value="F:metal ion binding"/>
    <property type="evidence" value="ECO:0007669"/>
    <property type="project" value="InterPro"/>
</dbReference>
<dbReference type="KEGG" id="euz:DVS28_a3273"/>
<dbReference type="NCBIfam" id="TIGR03086">
    <property type="entry name" value="TIGR03086 family metal-binding protein"/>
    <property type="match status" value="1"/>
</dbReference>
<dbReference type="AlphaFoldDB" id="A0A346Y0F1"/>
<dbReference type="Gene3D" id="1.20.120.450">
    <property type="entry name" value="dinb family like domain"/>
    <property type="match status" value="1"/>
</dbReference>
<name>A0A346Y0F1_9ACTN</name>
<evidence type="ECO:0000313" key="3">
    <source>
        <dbReference type="Proteomes" id="UP000264006"/>
    </source>
</evidence>
<keyword evidence="3" id="KW-1185">Reference proteome</keyword>
<gene>
    <name evidence="2" type="ORF">DVS28_a3273</name>
</gene>
<dbReference type="Proteomes" id="UP000264006">
    <property type="component" value="Chromosome"/>
</dbReference>
<evidence type="ECO:0000259" key="1">
    <source>
        <dbReference type="Pfam" id="PF11716"/>
    </source>
</evidence>
<dbReference type="RefSeq" id="WP_114592366.1">
    <property type="nucleotide sequence ID" value="NZ_CAXIBR010000007.1"/>
</dbReference>
<dbReference type="InterPro" id="IPR017517">
    <property type="entry name" value="Maleyloyr_isom"/>
</dbReference>
<dbReference type="EMBL" id="CP031165">
    <property type="protein sequence ID" value="AXV07948.1"/>
    <property type="molecule type" value="Genomic_DNA"/>
</dbReference>
<reference evidence="2 3" key="1">
    <citation type="submission" date="2018-09" db="EMBL/GenBank/DDBJ databases">
        <title>Complete genome sequence of Euzebya sp. DY32-46 isolated from seawater of Pacific Ocean.</title>
        <authorList>
            <person name="Xu L."/>
            <person name="Wu Y.-H."/>
            <person name="Xu X.-W."/>
        </authorList>
    </citation>
    <scope>NUCLEOTIDE SEQUENCE [LARGE SCALE GENOMIC DNA]</scope>
    <source>
        <strain evidence="2 3">DY32-46</strain>
    </source>
</reference>
<dbReference type="OrthoDB" id="5185819at2"/>
<evidence type="ECO:0000313" key="2">
    <source>
        <dbReference type="EMBL" id="AXV07948.1"/>
    </source>
</evidence>
<dbReference type="NCBIfam" id="TIGR03083">
    <property type="entry name" value="maleylpyruvate isomerase family mycothiol-dependent enzyme"/>
    <property type="match status" value="1"/>
</dbReference>
<protein>
    <recommendedName>
        <fullName evidence="1">Mycothiol-dependent maleylpyruvate isomerase metal-binding domain-containing protein</fullName>
    </recommendedName>
</protein>
<proteinExistence type="predicted"/>